<dbReference type="PANTHER" id="PTHR42879">
    <property type="entry name" value="3-OXOACYL-(ACYL-CARRIER-PROTEIN) REDUCTASE"/>
    <property type="match status" value="1"/>
</dbReference>
<proteinExistence type="inferred from homology"/>
<dbReference type="GO" id="GO:0004316">
    <property type="term" value="F:3-oxoacyl-[acyl-carrier-protein] reductase (NADPH) activity"/>
    <property type="evidence" value="ECO:0007669"/>
    <property type="project" value="UniProtKB-EC"/>
</dbReference>
<protein>
    <submittedName>
        <fullName evidence="3">3-ketoacyl-(Acyl-carrier-protein) reductase</fullName>
        <ecNumber evidence="3">1.1.1.100</ecNumber>
    </submittedName>
</protein>
<keyword evidence="2 3" id="KW-0560">Oxidoreductase</keyword>
<dbReference type="OrthoDB" id="3566316at2"/>
<accession>K0K206</accession>
<dbReference type="EC" id="1.1.1.100" evidence="3"/>
<dbReference type="AlphaFoldDB" id="K0K206"/>
<sequence length="256" mass="26915">MPGRLDGKIAFISGTGRYGIGQVAAKLFSAEGAKVFGCARHEDASDSTVESVRAAGGTMAALAPVDLSEPEGAQAWIDAGIAEFGGVDILFNNASSLRNGPFDEQPLEDWYYTIKNELHLPYLCTRAAWGHLKRRGGGVVINMGSVAGIRGVRFESMIPHGVAKAANISLTRHLAVAGTEHNIRAVAISPGLTRSEATRHLIGSAVHDDLMRVTPSRRVAEPEEIAELAVFLASDKAGYINGENIVIDGGVSAVAG</sequence>
<dbReference type="InterPro" id="IPR002347">
    <property type="entry name" value="SDR_fam"/>
</dbReference>
<dbReference type="STRING" id="1179773.BN6_51150"/>
<dbReference type="eggNOG" id="COG1028">
    <property type="taxonomic scope" value="Bacteria"/>
</dbReference>
<evidence type="ECO:0000256" key="1">
    <source>
        <dbReference type="ARBA" id="ARBA00006484"/>
    </source>
</evidence>
<dbReference type="InterPro" id="IPR036291">
    <property type="entry name" value="NAD(P)-bd_dom_sf"/>
</dbReference>
<name>K0K206_SACES</name>
<organism evidence="3 4">
    <name type="scientific">Saccharothrix espanaensis (strain ATCC 51144 / DSM 44229 / JCM 9112 / NBRC 15066 / NRRL 15764)</name>
    <dbReference type="NCBI Taxonomy" id="1179773"/>
    <lineage>
        <taxon>Bacteria</taxon>
        <taxon>Bacillati</taxon>
        <taxon>Actinomycetota</taxon>
        <taxon>Actinomycetes</taxon>
        <taxon>Pseudonocardiales</taxon>
        <taxon>Pseudonocardiaceae</taxon>
        <taxon>Saccharothrix</taxon>
    </lineage>
</organism>
<evidence type="ECO:0000313" key="4">
    <source>
        <dbReference type="Proteomes" id="UP000006281"/>
    </source>
</evidence>
<dbReference type="Proteomes" id="UP000006281">
    <property type="component" value="Chromosome"/>
</dbReference>
<dbReference type="PRINTS" id="PR00080">
    <property type="entry name" value="SDRFAMILY"/>
</dbReference>
<dbReference type="HOGENOM" id="CLU_010194_1_1_11"/>
<evidence type="ECO:0000256" key="2">
    <source>
        <dbReference type="ARBA" id="ARBA00023002"/>
    </source>
</evidence>
<dbReference type="PANTHER" id="PTHR42879:SF2">
    <property type="entry name" value="3-OXOACYL-[ACYL-CARRIER-PROTEIN] REDUCTASE FABG"/>
    <property type="match status" value="1"/>
</dbReference>
<dbReference type="KEGG" id="sesp:BN6_51150"/>
<dbReference type="InterPro" id="IPR050259">
    <property type="entry name" value="SDR"/>
</dbReference>
<dbReference type="BioCyc" id="SESP1179773:BN6_RS24750-MONOMER"/>
<keyword evidence="4" id="KW-1185">Reference proteome</keyword>
<dbReference type="Gene3D" id="3.40.50.720">
    <property type="entry name" value="NAD(P)-binding Rossmann-like Domain"/>
    <property type="match status" value="1"/>
</dbReference>
<dbReference type="FunFam" id="3.40.50.720:FF:000084">
    <property type="entry name" value="Short-chain dehydrogenase reductase"/>
    <property type="match status" value="1"/>
</dbReference>
<dbReference type="EMBL" id="HE804045">
    <property type="protein sequence ID" value="CCH32381.1"/>
    <property type="molecule type" value="Genomic_DNA"/>
</dbReference>
<dbReference type="PATRIC" id="fig|1179773.3.peg.5139"/>
<gene>
    <name evidence="3" type="ordered locus">BN6_51150</name>
</gene>
<dbReference type="SUPFAM" id="SSF51735">
    <property type="entry name" value="NAD(P)-binding Rossmann-fold domains"/>
    <property type="match status" value="1"/>
</dbReference>
<evidence type="ECO:0000313" key="3">
    <source>
        <dbReference type="EMBL" id="CCH32381.1"/>
    </source>
</evidence>
<dbReference type="RefSeq" id="WP_015102493.1">
    <property type="nucleotide sequence ID" value="NC_019673.1"/>
</dbReference>
<reference evidence="3 4" key="1">
    <citation type="journal article" date="2012" name="BMC Genomics">
        <title>Complete genome sequence of Saccharothrix espanaensis DSM 44229T and comparison to the other completely sequenced Pseudonocardiaceae.</title>
        <authorList>
            <person name="Strobel T."/>
            <person name="Al-Dilaimi A."/>
            <person name="Blom J."/>
            <person name="Gessner A."/>
            <person name="Kalinowski J."/>
            <person name="Luzhetska M."/>
            <person name="Puhler A."/>
            <person name="Szczepanowski R."/>
            <person name="Bechthold A."/>
            <person name="Ruckert C."/>
        </authorList>
    </citation>
    <scope>NUCLEOTIDE SEQUENCE [LARGE SCALE GENOMIC DNA]</scope>
    <source>
        <strain evidence="4">ATCC 51144 / DSM 44229 / JCM 9112 / NBRC 15066 / NRRL 15764</strain>
    </source>
</reference>
<comment type="similarity">
    <text evidence="1">Belongs to the short-chain dehydrogenases/reductases (SDR) family.</text>
</comment>
<dbReference type="Pfam" id="PF13561">
    <property type="entry name" value="adh_short_C2"/>
    <property type="match status" value="1"/>
</dbReference>
<dbReference type="PRINTS" id="PR00081">
    <property type="entry name" value="GDHRDH"/>
</dbReference>
<dbReference type="CDD" id="cd05233">
    <property type="entry name" value="SDR_c"/>
    <property type="match status" value="1"/>
</dbReference>